<name>A0A6M3KTP1_9ZZZZ</name>
<accession>A0A6M3KTP1</accession>
<protein>
    <submittedName>
        <fullName evidence="1">Uncharacterized protein</fullName>
    </submittedName>
</protein>
<dbReference type="AlphaFoldDB" id="A0A6M3KTP1"/>
<evidence type="ECO:0000313" key="1">
    <source>
        <dbReference type="EMBL" id="QJA84931.1"/>
    </source>
</evidence>
<organism evidence="1">
    <name type="scientific">viral metagenome</name>
    <dbReference type="NCBI Taxonomy" id="1070528"/>
    <lineage>
        <taxon>unclassified sequences</taxon>
        <taxon>metagenomes</taxon>
        <taxon>organismal metagenomes</taxon>
    </lineage>
</organism>
<proteinExistence type="predicted"/>
<reference evidence="1" key="1">
    <citation type="submission" date="2020-03" db="EMBL/GenBank/DDBJ databases">
        <title>The deep terrestrial virosphere.</title>
        <authorList>
            <person name="Holmfeldt K."/>
            <person name="Nilsson E."/>
            <person name="Simone D."/>
            <person name="Lopez-Fernandez M."/>
            <person name="Wu X."/>
            <person name="de Brujin I."/>
            <person name="Lundin D."/>
            <person name="Andersson A."/>
            <person name="Bertilsson S."/>
            <person name="Dopson M."/>
        </authorList>
    </citation>
    <scope>NUCLEOTIDE SEQUENCE</scope>
    <source>
        <strain evidence="1">MM415B02317</strain>
    </source>
</reference>
<sequence>MITGKRIKKAMQITRDYKADLETHKEVIREQESQIAEKDEYILKANMEYTYYAESLIKEIAKQKKQIATLTGQLEAMEYTTIQGGIIGMQKERIAALTALINDNERAEKVASPDIQTDSWNRTYLQGRREAISDYLAMLKAEMEGGK</sequence>
<dbReference type="EMBL" id="MT142542">
    <property type="protein sequence ID" value="QJA84931.1"/>
    <property type="molecule type" value="Genomic_DNA"/>
</dbReference>
<gene>
    <name evidence="1" type="ORF">MM415B02317_0010</name>
</gene>